<dbReference type="OrthoDB" id="3902588at2759"/>
<evidence type="ECO:0000313" key="3">
    <source>
        <dbReference type="EMBL" id="PSN70730.1"/>
    </source>
</evidence>
<name>A0A2T2NZ82_CORCC</name>
<dbReference type="STRING" id="1448308.A0A2T2NZ82"/>
<dbReference type="SUPFAM" id="SSF53335">
    <property type="entry name" value="S-adenosyl-L-methionine-dependent methyltransferases"/>
    <property type="match status" value="1"/>
</dbReference>
<evidence type="ECO:0000313" key="4">
    <source>
        <dbReference type="Proteomes" id="UP000240883"/>
    </source>
</evidence>
<dbReference type="EMBL" id="KZ678131">
    <property type="protein sequence ID" value="PSN70730.1"/>
    <property type="molecule type" value="Genomic_DNA"/>
</dbReference>
<feature type="compositionally biased region" description="Basic and acidic residues" evidence="1">
    <location>
        <begin position="120"/>
        <end position="129"/>
    </location>
</feature>
<feature type="compositionally biased region" description="Pro residues" evidence="1">
    <location>
        <begin position="98"/>
        <end position="114"/>
    </location>
</feature>
<proteinExistence type="predicted"/>
<feature type="compositionally biased region" description="Low complexity" evidence="1">
    <location>
        <begin position="30"/>
        <end position="48"/>
    </location>
</feature>
<accession>A0A2T2NZ82</accession>
<sequence>MFPTFDVPPQHAETVGARKARKEREDGARRASTSTSNSSSSGRNATASKPTANSSESRTEKTSRFAWFGKAKEGIQEISARPPTRKTDVVPESDPEPEPLPLRSPPPRPPPPPQQQQLYEHSRPLHRVEQNPSFVDQLERFPPPLKSLPSLPPTGALPLPPVGPGSPQDDRKSQYSAFSHGSFRTATTSSDRTTVSGRSVFSSKSAFSEALTEESFEDHRSAYGSNVRLEPVERGSRTGTASRQGDNAAKAALAPFNRALAKMENAGSRIISARLSEEWEGLDDDESFEEVIFEKRLWALTAYQRLTQNKHLQSPAHELLAHSRPADQRRILNLHGSLADGWMLAANYPAATVYTVSSAKNSRPPTTYPAPLNHHSLYLPSASSASPFPNEYFDAIVSRTVATILRNDEWARSFFDCMRTLKPGGQIEVLSIDPHMSSEGSQTALWVDEHLTCRLEAHGLSRQASDTVLDTMEIVGLDNIRRARVALPAHSPKAAARAAPPPSHNMPAPSPQDTMDTSRMMALLGRHFYQDLYGSFVHASQGEEWFWGRKDLRDECERYRTKMVLTIACALKPSAPLSTETFLDV</sequence>
<dbReference type="InterPro" id="IPR013216">
    <property type="entry name" value="Methyltransf_11"/>
</dbReference>
<dbReference type="InterPro" id="IPR029063">
    <property type="entry name" value="SAM-dependent_MTases_sf"/>
</dbReference>
<feature type="compositionally biased region" description="Pro residues" evidence="1">
    <location>
        <begin position="141"/>
        <end position="152"/>
    </location>
</feature>
<feature type="domain" description="Methyltransferase type 11" evidence="2">
    <location>
        <begin position="382"/>
        <end position="427"/>
    </location>
</feature>
<protein>
    <recommendedName>
        <fullName evidence="2">Methyltransferase type 11 domain-containing protein</fullName>
    </recommendedName>
</protein>
<keyword evidence="4" id="KW-1185">Reference proteome</keyword>
<organism evidence="3 4">
    <name type="scientific">Corynespora cassiicola Philippines</name>
    <dbReference type="NCBI Taxonomy" id="1448308"/>
    <lineage>
        <taxon>Eukaryota</taxon>
        <taxon>Fungi</taxon>
        <taxon>Dikarya</taxon>
        <taxon>Ascomycota</taxon>
        <taxon>Pezizomycotina</taxon>
        <taxon>Dothideomycetes</taxon>
        <taxon>Pleosporomycetidae</taxon>
        <taxon>Pleosporales</taxon>
        <taxon>Corynesporascaceae</taxon>
        <taxon>Corynespora</taxon>
    </lineage>
</organism>
<feature type="region of interest" description="Disordered" evidence="1">
    <location>
        <begin position="1"/>
        <end position="174"/>
    </location>
</feature>
<gene>
    <name evidence="3" type="ORF">BS50DRAFT_545644</name>
</gene>
<dbReference type="Proteomes" id="UP000240883">
    <property type="component" value="Unassembled WGS sequence"/>
</dbReference>
<evidence type="ECO:0000256" key="1">
    <source>
        <dbReference type="SAM" id="MobiDB-lite"/>
    </source>
</evidence>
<dbReference type="Pfam" id="PF08241">
    <property type="entry name" value="Methyltransf_11"/>
    <property type="match status" value="1"/>
</dbReference>
<dbReference type="GO" id="GO:0008757">
    <property type="term" value="F:S-adenosylmethionine-dependent methyltransferase activity"/>
    <property type="evidence" value="ECO:0007669"/>
    <property type="project" value="InterPro"/>
</dbReference>
<reference evidence="3 4" key="1">
    <citation type="journal article" date="2018" name="Front. Microbiol.">
        <title>Genome-Wide Analysis of Corynespora cassiicola Leaf Fall Disease Putative Effectors.</title>
        <authorList>
            <person name="Lopez D."/>
            <person name="Ribeiro S."/>
            <person name="Label P."/>
            <person name="Fumanal B."/>
            <person name="Venisse J.S."/>
            <person name="Kohler A."/>
            <person name="de Oliveira R.R."/>
            <person name="Labutti K."/>
            <person name="Lipzen A."/>
            <person name="Lail K."/>
            <person name="Bauer D."/>
            <person name="Ohm R.A."/>
            <person name="Barry K.W."/>
            <person name="Spatafora J."/>
            <person name="Grigoriev I.V."/>
            <person name="Martin F.M."/>
            <person name="Pujade-Renaud V."/>
        </authorList>
    </citation>
    <scope>NUCLEOTIDE SEQUENCE [LARGE SCALE GENOMIC DNA]</scope>
    <source>
        <strain evidence="3 4">Philippines</strain>
    </source>
</reference>
<evidence type="ECO:0000259" key="2">
    <source>
        <dbReference type="Pfam" id="PF08241"/>
    </source>
</evidence>
<dbReference type="AlphaFoldDB" id="A0A2T2NZ82"/>
<feature type="region of interest" description="Disordered" evidence="1">
    <location>
        <begin position="492"/>
        <end position="515"/>
    </location>
</feature>
<feature type="compositionally biased region" description="Pro residues" evidence="1">
    <location>
        <begin position="499"/>
        <end position="510"/>
    </location>
</feature>
<dbReference type="Gene3D" id="3.40.50.150">
    <property type="entry name" value="Vaccinia Virus protein VP39"/>
    <property type="match status" value="1"/>
</dbReference>